<comment type="caution">
    <text evidence="1">The sequence shown here is derived from an EMBL/GenBank/DDBJ whole genome shotgun (WGS) entry which is preliminary data.</text>
</comment>
<name>A0A1E5T238_9BACT</name>
<reference evidence="1 2" key="1">
    <citation type="submission" date="2016-08" db="EMBL/GenBank/DDBJ databases">
        <title>Draft genome of Fabibacter sp. strain SK-8.</title>
        <authorList>
            <person name="Wong S.-K."/>
            <person name="Hamasaki K."/>
            <person name="Yoshizawa S."/>
        </authorList>
    </citation>
    <scope>NUCLEOTIDE SEQUENCE [LARGE SCALE GENOMIC DNA]</scope>
    <source>
        <strain evidence="1 2">SK-8</strain>
    </source>
</reference>
<protein>
    <submittedName>
        <fullName evidence="1">Uncharacterized protein</fullName>
    </submittedName>
</protein>
<dbReference type="EMBL" id="MDGQ01000005">
    <property type="protein sequence ID" value="OEK05426.1"/>
    <property type="molecule type" value="Genomic_DNA"/>
</dbReference>
<dbReference type="Proteomes" id="UP000095552">
    <property type="component" value="Unassembled WGS sequence"/>
</dbReference>
<dbReference type="AlphaFoldDB" id="A0A1E5T238"/>
<dbReference type="STRING" id="1563681.BFP71_18740"/>
<keyword evidence="2" id="KW-1185">Reference proteome</keyword>
<gene>
    <name evidence="1" type="ORF">BFP71_18740</name>
</gene>
<organism evidence="1 2">
    <name type="scientific">Roseivirga misakiensis</name>
    <dbReference type="NCBI Taxonomy" id="1563681"/>
    <lineage>
        <taxon>Bacteria</taxon>
        <taxon>Pseudomonadati</taxon>
        <taxon>Bacteroidota</taxon>
        <taxon>Cytophagia</taxon>
        <taxon>Cytophagales</taxon>
        <taxon>Roseivirgaceae</taxon>
        <taxon>Roseivirga</taxon>
    </lineage>
</organism>
<accession>A0A1E5T238</accession>
<sequence>MGCGDAGVESDVSKNIDIDPISVQISVPAIAVGQLVGQTPPINVSTGQISLSTDEFDEYLEDAERFTINLITYTIDNFPAGSSADLAVDMSISVQGQGNAQPLLSIRIDNVQNNPVDVLIYDKNAPGSVSQAAITSLEDALKNGSSFEVEMTIVGEDVTLQTQDVDFDFIFGFDVTARVQLDN</sequence>
<proteinExistence type="predicted"/>
<evidence type="ECO:0000313" key="2">
    <source>
        <dbReference type="Proteomes" id="UP000095552"/>
    </source>
</evidence>
<evidence type="ECO:0000313" key="1">
    <source>
        <dbReference type="EMBL" id="OEK05426.1"/>
    </source>
</evidence>